<sequence>MSSVTPAKLKKLQLAEPAKRAAQLERVKPIITYWLRFYIVQRIIAGGLHSADQECTAYTTDLMEKLEQAKAENPGEDALLDDTVASAYCEQFALQTLGKADREMAENRVNGQTVDTLRAASTFLEMMSIWKNNDPEMAAKTKYAKYHALRILKAIKAGEDPNATNPVQETQQPVSPPALDPEDPEVQRINQGAPPQPPQNPYQPYVESGPNTSVQPSPNFFGPQVSPPPPNLPSAPTGYTQSSHNDVSPMSQPTQSRQGSVASIGGGYFPKTDPPTFTGETTAPGLPTAPMDGDPLTSSLPTSPHPPQAPGPSDPASFYQNHTSPPPIQQQPPAQDPYQSPQQPGFAALPSPVPQPPQHQYASPSPQPPPQQYAQQMGAFPPPQQQYPQAPPQNPYAQANPPPSQPSQQFSNGPFRNDEDSIMLAQKHAKWAISALNFEDADTAVKELRTALRALGA</sequence>
<dbReference type="Pfam" id="PF18097">
    <property type="entry name" value="Vta1_C"/>
    <property type="match status" value="1"/>
</dbReference>
<dbReference type="GO" id="GO:0032511">
    <property type="term" value="P:late endosome to vacuole transport via multivesicular body sorting pathway"/>
    <property type="evidence" value="ECO:0007669"/>
    <property type="project" value="InterPro"/>
</dbReference>
<gene>
    <name evidence="12" type="ORF">DDE83_001627</name>
</gene>
<evidence type="ECO:0000256" key="2">
    <source>
        <dbReference type="ARBA" id="ARBA00004496"/>
    </source>
</evidence>
<dbReference type="STRING" id="183478.A0A364ND06"/>
<dbReference type="PANTHER" id="PTHR46009:SF1">
    <property type="entry name" value="VACUOLAR PROTEIN SORTING-ASSOCIATED PROTEIN VTA1 HOMOLOG"/>
    <property type="match status" value="1"/>
</dbReference>
<dbReference type="Proteomes" id="UP000249619">
    <property type="component" value="Unassembled WGS sequence"/>
</dbReference>
<keyword evidence="7" id="KW-0653">Protein transport</keyword>
<evidence type="ECO:0000256" key="9">
    <source>
        <dbReference type="SAM" id="MobiDB-lite"/>
    </source>
</evidence>
<feature type="compositionally biased region" description="Polar residues" evidence="9">
    <location>
        <begin position="162"/>
        <end position="173"/>
    </location>
</feature>
<evidence type="ECO:0000256" key="4">
    <source>
        <dbReference type="ARBA" id="ARBA00022448"/>
    </source>
</evidence>
<protein>
    <submittedName>
        <fullName evidence="12">Duf605-domain-containing protein</fullName>
    </submittedName>
</protein>
<feature type="region of interest" description="Disordered" evidence="9">
    <location>
        <begin position="160"/>
        <end position="421"/>
    </location>
</feature>
<keyword evidence="4" id="KW-0813">Transport</keyword>
<comment type="caution">
    <text evidence="12">The sequence shown here is derived from an EMBL/GenBank/DDBJ whole genome shotgun (WGS) entry which is preliminary data.</text>
</comment>
<feature type="compositionally biased region" description="Low complexity" evidence="9">
    <location>
        <begin position="331"/>
        <end position="344"/>
    </location>
</feature>
<evidence type="ECO:0000256" key="3">
    <source>
        <dbReference type="ARBA" id="ARBA00007895"/>
    </source>
</evidence>
<dbReference type="Gene3D" id="1.25.40.270">
    <property type="entry name" value="Vacuolar protein sorting-associated protein vta1"/>
    <property type="match status" value="1"/>
</dbReference>
<dbReference type="GO" id="GO:0015031">
    <property type="term" value="P:protein transport"/>
    <property type="evidence" value="ECO:0007669"/>
    <property type="project" value="UniProtKB-KW"/>
</dbReference>
<comment type="subcellular location">
    <subcellularLocation>
        <location evidence="2">Cytoplasm</location>
    </subcellularLocation>
    <subcellularLocation>
        <location evidence="1">Endosome membrane</location>
        <topology evidence="1">Peripheral membrane protein</topology>
    </subcellularLocation>
</comment>
<dbReference type="InterPro" id="IPR023175">
    <property type="entry name" value="Vta1/CALS_N_sf"/>
</dbReference>
<dbReference type="EMBL" id="QGDH01000016">
    <property type="protein sequence ID" value="RAR14991.1"/>
    <property type="molecule type" value="Genomic_DNA"/>
</dbReference>
<evidence type="ECO:0000256" key="1">
    <source>
        <dbReference type="ARBA" id="ARBA00004481"/>
    </source>
</evidence>
<organism evidence="12 13">
    <name type="scientific">Stemphylium lycopersici</name>
    <name type="common">Tomato gray leaf spot disease fungus</name>
    <name type="synonym">Thyrospora lycopersici</name>
    <dbReference type="NCBI Taxonomy" id="183478"/>
    <lineage>
        <taxon>Eukaryota</taxon>
        <taxon>Fungi</taxon>
        <taxon>Dikarya</taxon>
        <taxon>Ascomycota</taxon>
        <taxon>Pezizomycotina</taxon>
        <taxon>Dothideomycetes</taxon>
        <taxon>Pleosporomycetidae</taxon>
        <taxon>Pleosporales</taxon>
        <taxon>Pleosporineae</taxon>
        <taxon>Pleosporaceae</taxon>
        <taxon>Stemphylium</taxon>
    </lineage>
</organism>
<dbReference type="InterPro" id="IPR039431">
    <property type="entry name" value="Vta1/CALS_N"/>
</dbReference>
<accession>A0A364ND06</accession>
<dbReference type="GO" id="GO:0010008">
    <property type="term" value="C:endosome membrane"/>
    <property type="evidence" value="ECO:0007669"/>
    <property type="project" value="UniProtKB-SubCell"/>
</dbReference>
<evidence type="ECO:0000256" key="7">
    <source>
        <dbReference type="ARBA" id="ARBA00022927"/>
    </source>
</evidence>
<name>A0A364ND06_STELY</name>
<comment type="similarity">
    <text evidence="3">Belongs to the VTA1 family.</text>
</comment>
<dbReference type="AlphaFoldDB" id="A0A364ND06"/>
<evidence type="ECO:0000259" key="10">
    <source>
        <dbReference type="Pfam" id="PF04652"/>
    </source>
</evidence>
<feature type="compositionally biased region" description="Polar residues" evidence="9">
    <location>
        <begin position="209"/>
        <end position="218"/>
    </location>
</feature>
<feature type="compositionally biased region" description="Pro residues" evidence="9">
    <location>
        <begin position="380"/>
        <end position="405"/>
    </location>
</feature>
<evidence type="ECO:0000313" key="12">
    <source>
        <dbReference type="EMBL" id="RAR14991.1"/>
    </source>
</evidence>
<keyword evidence="13" id="KW-1185">Reference proteome</keyword>
<reference evidence="13" key="1">
    <citation type="submission" date="2018-05" db="EMBL/GenBank/DDBJ databases">
        <title>Draft genome sequence of Stemphylium lycopersici strain CIDEFI 213.</title>
        <authorList>
            <person name="Medina R."/>
            <person name="Franco M.E.E."/>
            <person name="Lucentini C.G."/>
            <person name="Saparrat M.C.N."/>
            <person name="Balatti P.A."/>
        </authorList>
    </citation>
    <scope>NUCLEOTIDE SEQUENCE [LARGE SCALE GENOMIC DNA]</scope>
    <source>
        <strain evidence="13">CIDEFI 213</strain>
    </source>
</reference>
<dbReference type="Pfam" id="PF04652">
    <property type="entry name" value="Vta1"/>
    <property type="match status" value="1"/>
</dbReference>
<feature type="compositionally biased region" description="Pro residues" evidence="9">
    <location>
        <begin position="303"/>
        <end position="313"/>
    </location>
</feature>
<keyword evidence="5" id="KW-0963">Cytoplasm</keyword>
<dbReference type="InterPro" id="IPR041212">
    <property type="entry name" value="Vta1_C"/>
</dbReference>
<keyword evidence="8" id="KW-0472">Membrane</keyword>
<evidence type="ECO:0000256" key="8">
    <source>
        <dbReference type="ARBA" id="ARBA00023136"/>
    </source>
</evidence>
<evidence type="ECO:0000256" key="5">
    <source>
        <dbReference type="ARBA" id="ARBA00022490"/>
    </source>
</evidence>
<proteinExistence type="inferred from homology"/>
<dbReference type="OrthoDB" id="391137at2759"/>
<feature type="compositionally biased region" description="Polar residues" evidence="9">
    <location>
        <begin position="237"/>
        <end position="261"/>
    </location>
</feature>
<evidence type="ECO:0000256" key="6">
    <source>
        <dbReference type="ARBA" id="ARBA00022753"/>
    </source>
</evidence>
<dbReference type="InterPro" id="IPR044538">
    <property type="entry name" value="Vta1-like"/>
</dbReference>
<dbReference type="Gene3D" id="1.20.5.420">
    <property type="entry name" value="Immunoglobulin FC, subunit C"/>
    <property type="match status" value="1"/>
</dbReference>
<keyword evidence="6" id="KW-0967">Endosome</keyword>
<evidence type="ECO:0000313" key="13">
    <source>
        <dbReference type="Proteomes" id="UP000249619"/>
    </source>
</evidence>
<evidence type="ECO:0000259" key="11">
    <source>
        <dbReference type="Pfam" id="PF18097"/>
    </source>
</evidence>
<dbReference type="GO" id="GO:0005771">
    <property type="term" value="C:multivesicular body"/>
    <property type="evidence" value="ECO:0007669"/>
    <property type="project" value="TreeGrafter"/>
</dbReference>
<feature type="domain" description="Vta1/callose synthase N-terminal" evidence="10">
    <location>
        <begin position="18"/>
        <end position="156"/>
    </location>
</feature>
<feature type="domain" description="Vta1 C-terminal" evidence="11">
    <location>
        <begin position="419"/>
        <end position="455"/>
    </location>
</feature>
<dbReference type="PANTHER" id="PTHR46009">
    <property type="entry name" value="VACUOLAR PROTEIN SORTING-ASSOCIATED PROTEIN VTA1 HOMOLOG"/>
    <property type="match status" value="1"/>
</dbReference>